<comment type="caution">
    <text evidence="1">The sequence shown here is derived from an EMBL/GenBank/DDBJ whole genome shotgun (WGS) entry which is preliminary data.</text>
</comment>
<keyword evidence="2" id="KW-1185">Reference proteome</keyword>
<dbReference type="EMBL" id="JBHGCJ010000017">
    <property type="protein sequence ID" value="MFG6111114.1"/>
    <property type="molecule type" value="Genomic_DNA"/>
</dbReference>
<accession>A0ABW7D2C5</accession>
<dbReference type="Proteomes" id="UP001605261">
    <property type="component" value="Unassembled WGS sequence"/>
</dbReference>
<dbReference type="RefSeq" id="WP_394164484.1">
    <property type="nucleotide sequence ID" value="NZ_JBHGCJ010000017.1"/>
</dbReference>
<proteinExistence type="predicted"/>
<protein>
    <submittedName>
        <fullName evidence="1">Uncharacterized protein</fullName>
    </submittedName>
</protein>
<organism evidence="1 2">
    <name type="scientific">Stenotrophomonas nematodicola</name>
    <dbReference type="NCBI Taxonomy" id="2656746"/>
    <lineage>
        <taxon>Bacteria</taxon>
        <taxon>Pseudomonadati</taxon>
        <taxon>Pseudomonadota</taxon>
        <taxon>Gammaproteobacteria</taxon>
        <taxon>Lysobacterales</taxon>
        <taxon>Lysobacteraceae</taxon>
        <taxon>Stenotrophomonas</taxon>
    </lineage>
</organism>
<evidence type="ECO:0000313" key="2">
    <source>
        <dbReference type="Proteomes" id="UP001605261"/>
    </source>
</evidence>
<name>A0ABW7D2C5_9GAMM</name>
<gene>
    <name evidence="1" type="ORF">ACEU0G_001003</name>
</gene>
<reference evidence="1 2" key="1">
    <citation type="submission" date="2024-09" db="EMBL/GenBank/DDBJ databases">
        <authorList>
            <consortium name="All-Russian atlas of soil microorganisms"/>
            <consortium name="as a basis for the search for new antimicrobial producers and enzymes with unique properties"/>
            <person name="Sokolova E.A."/>
            <person name="Voronina E.N."/>
        </authorList>
    </citation>
    <scope>NUCLEOTIDE SEQUENCE [LARGE SCALE GENOMIC DNA]</scope>
    <source>
        <strain evidence="1 2">AF-22b-331.1</strain>
    </source>
</reference>
<evidence type="ECO:0000313" key="1">
    <source>
        <dbReference type="EMBL" id="MFG6111114.1"/>
    </source>
</evidence>
<sequence>MIDDPIEGVKNYIRSRMGADHQPKAVLKSPNMAHERINFAIELFETLVGSVSVVAHGSPPREF</sequence>